<keyword evidence="3 5" id="KW-1133">Transmembrane helix</keyword>
<feature type="transmembrane region" description="Helical" evidence="5">
    <location>
        <begin position="87"/>
        <end position="107"/>
    </location>
</feature>
<sequence>MKESLRKNYIYNMIFQLIAILAPFITTPYVSRVLGADGIGEYSYGLSVVTYFAIFGTLGITTYGQIEIAKIRDNQKQLKCLITEVMAARVLTMLLSCITYISVIALSNAHSKMLLVLLLYLLSQISDVSWILQGLEEFQSLVIRNIIIKIVNIVMLFLFIQNRTDLYLYAGIMQGTVFVGNFFLWPYVWKYFLPSIFSINVLLKHWRASMAYFIPTVATTIYTVLDKSMIGWITHSDFQNGFYEQAHKIEQILVVVLTSLGTVTLPRITNMFNKHDDKGIKIIMKKTITLVLFISIPMCFGLIAIADRFIPLFLGKGYNECIILTQIFSLLIIVVGLDNTIGRQCLMAANRQNLFNKGVIWGAIVNVCLNLILIPKLGAIGAAISSVCAELLILVIFVYYSKDLLDFSIKKSLVNYLVSATLMFILLKTLELKLNDSIFSIIVIITAGVCFYIIGLLIMKESLAKEILIQSINFLIKRKHF</sequence>
<evidence type="ECO:0000256" key="4">
    <source>
        <dbReference type="ARBA" id="ARBA00023136"/>
    </source>
</evidence>
<organism evidence="6 7">
    <name type="scientific">Faecalicatena faecalis</name>
    <dbReference type="NCBI Taxonomy" id="2726362"/>
    <lineage>
        <taxon>Bacteria</taxon>
        <taxon>Bacillati</taxon>
        <taxon>Bacillota</taxon>
        <taxon>Clostridia</taxon>
        <taxon>Lachnospirales</taxon>
        <taxon>Lachnospiraceae</taxon>
        <taxon>Faecalicatena</taxon>
    </lineage>
</organism>
<comment type="caution">
    <text evidence="6">The sequence shown here is derived from an EMBL/GenBank/DDBJ whole genome shotgun (WGS) entry which is preliminary data.</text>
</comment>
<keyword evidence="4 5" id="KW-0472">Membrane</keyword>
<feature type="transmembrane region" description="Helical" evidence="5">
    <location>
        <begin position="210"/>
        <end position="232"/>
    </location>
</feature>
<dbReference type="InterPro" id="IPR052556">
    <property type="entry name" value="PolySynth_Transporter"/>
</dbReference>
<feature type="transmembrane region" description="Helical" evidence="5">
    <location>
        <begin position="438"/>
        <end position="459"/>
    </location>
</feature>
<name>A0ABS6DAN8_9FIRM</name>
<dbReference type="PANTHER" id="PTHR43424">
    <property type="entry name" value="LOCUS PUTATIVE PROTEIN 1-RELATED"/>
    <property type="match status" value="1"/>
</dbReference>
<dbReference type="Proteomes" id="UP000723714">
    <property type="component" value="Unassembled WGS sequence"/>
</dbReference>
<gene>
    <name evidence="6" type="ORF">HGO97_023175</name>
</gene>
<evidence type="ECO:0000256" key="2">
    <source>
        <dbReference type="ARBA" id="ARBA00022692"/>
    </source>
</evidence>
<feature type="transmembrane region" description="Helical" evidence="5">
    <location>
        <begin position="413"/>
        <end position="432"/>
    </location>
</feature>
<evidence type="ECO:0000256" key="1">
    <source>
        <dbReference type="ARBA" id="ARBA00004141"/>
    </source>
</evidence>
<feature type="transmembrane region" description="Helical" evidence="5">
    <location>
        <begin position="9"/>
        <end position="30"/>
    </location>
</feature>
<keyword evidence="2 5" id="KW-0812">Transmembrane</keyword>
<feature type="transmembrane region" description="Helical" evidence="5">
    <location>
        <begin position="354"/>
        <end position="374"/>
    </location>
</feature>
<reference evidence="6 7" key="1">
    <citation type="submission" date="2021-06" db="EMBL/GenBank/DDBJ databases">
        <title>Faecalicatena sp. nov. isolated from porcine feces.</title>
        <authorList>
            <person name="Oh B.S."/>
            <person name="Lee J.H."/>
        </authorList>
    </citation>
    <scope>NUCLEOTIDE SEQUENCE [LARGE SCALE GENOMIC DNA]</scope>
    <source>
        <strain evidence="6 7">AGMB00832</strain>
    </source>
</reference>
<evidence type="ECO:0000313" key="6">
    <source>
        <dbReference type="EMBL" id="MBU3878703.1"/>
    </source>
</evidence>
<evidence type="ECO:0000256" key="5">
    <source>
        <dbReference type="SAM" id="Phobius"/>
    </source>
</evidence>
<dbReference type="EMBL" id="JABACJ020000043">
    <property type="protein sequence ID" value="MBU3878703.1"/>
    <property type="molecule type" value="Genomic_DNA"/>
</dbReference>
<keyword evidence="7" id="KW-1185">Reference proteome</keyword>
<feature type="transmembrane region" description="Helical" evidence="5">
    <location>
        <begin position="42"/>
        <end position="66"/>
    </location>
</feature>
<feature type="transmembrane region" description="Helical" evidence="5">
    <location>
        <begin position="166"/>
        <end position="189"/>
    </location>
</feature>
<proteinExistence type="predicted"/>
<evidence type="ECO:0000256" key="3">
    <source>
        <dbReference type="ARBA" id="ARBA00022989"/>
    </source>
</evidence>
<feature type="transmembrane region" description="Helical" evidence="5">
    <location>
        <begin position="322"/>
        <end position="342"/>
    </location>
</feature>
<feature type="transmembrane region" description="Helical" evidence="5">
    <location>
        <begin position="141"/>
        <end position="160"/>
    </location>
</feature>
<protein>
    <submittedName>
        <fullName evidence="6">Flippase</fullName>
    </submittedName>
</protein>
<dbReference type="RefSeq" id="WP_216245587.1">
    <property type="nucleotide sequence ID" value="NZ_JABACJ020000043.1"/>
</dbReference>
<dbReference type="Pfam" id="PF01943">
    <property type="entry name" value="Polysacc_synt"/>
    <property type="match status" value="1"/>
</dbReference>
<dbReference type="PANTHER" id="PTHR43424:SF1">
    <property type="entry name" value="LOCUS PUTATIVE PROTEIN 1-RELATED"/>
    <property type="match status" value="1"/>
</dbReference>
<feature type="transmembrane region" description="Helical" evidence="5">
    <location>
        <begin position="380"/>
        <end position="401"/>
    </location>
</feature>
<accession>A0ABS6DAN8</accession>
<feature type="transmembrane region" description="Helical" evidence="5">
    <location>
        <begin position="290"/>
        <end position="310"/>
    </location>
</feature>
<dbReference type="InterPro" id="IPR002797">
    <property type="entry name" value="Polysacc_synth"/>
</dbReference>
<dbReference type="CDD" id="cd13128">
    <property type="entry name" value="MATE_Wzx_like"/>
    <property type="match status" value="1"/>
</dbReference>
<evidence type="ECO:0000313" key="7">
    <source>
        <dbReference type="Proteomes" id="UP000723714"/>
    </source>
</evidence>
<comment type="subcellular location">
    <subcellularLocation>
        <location evidence="1">Membrane</location>
        <topology evidence="1">Multi-pass membrane protein</topology>
    </subcellularLocation>
</comment>